<evidence type="ECO:0000256" key="3">
    <source>
        <dbReference type="ARBA" id="ARBA00012865"/>
    </source>
</evidence>
<gene>
    <name evidence="5" type="primary">carB2</name>
    <name evidence="5" type="ORF">FIV01_18005</name>
</gene>
<dbReference type="GO" id="GO:0030655">
    <property type="term" value="P:beta-lactam antibiotic catabolic process"/>
    <property type="evidence" value="ECO:0007669"/>
    <property type="project" value="InterPro"/>
</dbReference>
<dbReference type="RefSeq" id="WP_343040071.1">
    <property type="nucleotide sequence ID" value="NZ_CBCSDK010000013.1"/>
</dbReference>
<feature type="domain" description="Beta-lactamase class A catalytic" evidence="4">
    <location>
        <begin position="92"/>
        <end position="308"/>
    </location>
</feature>
<reference evidence="5 6" key="1">
    <citation type="submission" date="2019-10" db="EMBL/GenBank/DDBJ databases">
        <title>Complete genome sequence of Vibrio sp. strain THAF100, isolated from non-filtered water from the water column of tank 6 of a marine aquarium containing stony-coral fragments. Water maintained at 26 degree C.</title>
        <authorList>
            <person name="Ruckert C."/>
            <person name="Franco A."/>
            <person name="Kalinowski J."/>
            <person name="Glaeser S."/>
        </authorList>
    </citation>
    <scope>NUCLEOTIDE SEQUENCE [LARGE SCALE GENOMIC DNA]</scope>
    <source>
        <strain evidence="5 6">THAF100</strain>
        <plasmid evidence="6">pthaf100_a</plasmid>
    </source>
</reference>
<dbReference type="AlphaFoldDB" id="A0A5P9CPV8"/>
<dbReference type="GO" id="GO:0008800">
    <property type="term" value="F:beta-lactamase activity"/>
    <property type="evidence" value="ECO:0007669"/>
    <property type="project" value="UniProtKB-EC"/>
</dbReference>
<protein>
    <recommendedName>
        <fullName evidence="3">beta-lactamase</fullName>
        <ecNumber evidence="3">3.5.2.6</ecNumber>
    </recommendedName>
</protein>
<accession>A0A5P9CPV8</accession>
<dbReference type="PANTHER" id="PTHR35333:SF3">
    <property type="entry name" value="BETA-LACTAMASE-TYPE TRANSPEPTIDASE FOLD CONTAINING PROTEIN"/>
    <property type="match status" value="1"/>
</dbReference>
<dbReference type="SUPFAM" id="SSF56601">
    <property type="entry name" value="beta-lactamase/transpeptidase-like"/>
    <property type="match status" value="1"/>
</dbReference>
<dbReference type="EMBL" id="CP045351">
    <property type="protein sequence ID" value="QFT28289.1"/>
    <property type="molecule type" value="Genomic_DNA"/>
</dbReference>
<dbReference type="KEGG" id="vaq:FIV01_18005"/>
<evidence type="ECO:0000259" key="4">
    <source>
        <dbReference type="Pfam" id="PF13354"/>
    </source>
</evidence>
<comment type="catalytic activity">
    <reaction evidence="1">
        <text>a beta-lactam + H2O = a substituted beta-amino acid</text>
        <dbReference type="Rhea" id="RHEA:20401"/>
        <dbReference type="ChEBI" id="CHEBI:15377"/>
        <dbReference type="ChEBI" id="CHEBI:35627"/>
        <dbReference type="ChEBI" id="CHEBI:140347"/>
        <dbReference type="EC" id="3.5.2.6"/>
    </reaction>
</comment>
<dbReference type="PANTHER" id="PTHR35333">
    <property type="entry name" value="BETA-LACTAMASE"/>
    <property type="match status" value="1"/>
</dbReference>
<dbReference type="Proteomes" id="UP000326936">
    <property type="component" value="Plasmid pTHAF100_a"/>
</dbReference>
<sequence>MERPKILTGLALSAQGQTPILGQEFLGSKLRIGVLSLSSNKLSILPSYYSEKTIMKKHILCSLLALVSVHAVSASLEQSLSKIEQEIKGQVGVAVIDTQSHNQWSYNGNQRFPMMSSFKTLACAKLLYDVEQKKLTLSQKIDVPESGLVNWNPITENFVGSKMSLQSVCAATMLMSDNYAANLALQQIGGPSGLTAFLREIGDQKTRLDRYEPELNYVEKGAENDTTTPIAITQTIKRLLTGDVLSTGSKTQLQFWMTNNMISDSLARSVLPQGWLIADRSGGGVKGSRALTAMVWKSDRKPLFIGIFIANSSLSTLPEINQVVADISQLIFAQYGIE</sequence>
<dbReference type="InterPro" id="IPR045155">
    <property type="entry name" value="Beta-lactam_cat"/>
</dbReference>
<dbReference type="NCBIfam" id="NF033103">
    <property type="entry name" value="bla_class_A"/>
    <property type="match status" value="1"/>
</dbReference>
<evidence type="ECO:0000256" key="1">
    <source>
        <dbReference type="ARBA" id="ARBA00001526"/>
    </source>
</evidence>
<dbReference type="Gene3D" id="3.40.710.10">
    <property type="entry name" value="DD-peptidase/beta-lactamase superfamily"/>
    <property type="match status" value="1"/>
</dbReference>
<dbReference type="EC" id="3.5.2.6" evidence="3"/>
<dbReference type="InterPro" id="IPR012338">
    <property type="entry name" value="Beta-lactam/transpept-like"/>
</dbReference>
<dbReference type="GO" id="GO:0046677">
    <property type="term" value="P:response to antibiotic"/>
    <property type="evidence" value="ECO:0007669"/>
    <property type="project" value="InterPro"/>
</dbReference>
<organism evidence="5 6">
    <name type="scientific">Vibrio aquimaris</name>
    <dbReference type="NCBI Taxonomy" id="2587862"/>
    <lineage>
        <taxon>Bacteria</taxon>
        <taxon>Pseudomonadati</taxon>
        <taxon>Pseudomonadota</taxon>
        <taxon>Gammaproteobacteria</taxon>
        <taxon>Vibrionales</taxon>
        <taxon>Vibrionaceae</taxon>
        <taxon>Vibrio</taxon>
    </lineage>
</organism>
<evidence type="ECO:0000313" key="6">
    <source>
        <dbReference type="Proteomes" id="UP000326936"/>
    </source>
</evidence>
<keyword evidence="5" id="KW-0614">Plasmid</keyword>
<comment type="similarity">
    <text evidence="2">Belongs to the class-A beta-lactamase family.</text>
</comment>
<name>A0A5P9CPV8_9VIBR</name>
<evidence type="ECO:0000313" key="5">
    <source>
        <dbReference type="EMBL" id="QFT28289.1"/>
    </source>
</evidence>
<dbReference type="InterPro" id="IPR000871">
    <property type="entry name" value="Beta-lactam_class-A"/>
</dbReference>
<evidence type="ECO:0000256" key="2">
    <source>
        <dbReference type="ARBA" id="ARBA00009009"/>
    </source>
</evidence>
<proteinExistence type="inferred from homology"/>
<keyword evidence="6" id="KW-1185">Reference proteome</keyword>
<keyword evidence="5" id="KW-0378">Hydrolase</keyword>
<dbReference type="Pfam" id="PF13354">
    <property type="entry name" value="Beta-lactamase2"/>
    <property type="match status" value="1"/>
</dbReference>
<dbReference type="PRINTS" id="PR00118">
    <property type="entry name" value="BLACTAMASEA"/>
</dbReference>
<geneLocation type="plasmid" evidence="6">
    <name>pthaf100_a</name>
</geneLocation>